<dbReference type="AlphaFoldDB" id="A0A069RE36"/>
<dbReference type="SUPFAM" id="SSF56726">
    <property type="entry name" value="DNA topoisomerase IV, alpha subunit"/>
    <property type="match status" value="1"/>
</dbReference>
<protein>
    <recommendedName>
        <fullName evidence="5">TIGR02679 family protein</fullName>
    </recommendedName>
</protein>
<keyword evidence="4" id="KW-1185">Reference proteome</keyword>
<dbReference type="CDD" id="cd00188">
    <property type="entry name" value="TOPRIM"/>
    <property type="match status" value="1"/>
</dbReference>
<dbReference type="InterPro" id="IPR024465">
    <property type="entry name" value="DUF2399"/>
</dbReference>
<evidence type="ECO:0000313" key="4">
    <source>
        <dbReference type="Proteomes" id="UP000027946"/>
    </source>
</evidence>
<name>A0A069RE36_PEPLI</name>
<proteinExistence type="predicted"/>
<dbReference type="OrthoDB" id="1661308at2"/>
<dbReference type="Proteomes" id="UP000027946">
    <property type="component" value="Unassembled WGS sequence"/>
</dbReference>
<dbReference type="GO" id="GO:0003677">
    <property type="term" value="F:DNA binding"/>
    <property type="evidence" value="ECO:0007669"/>
    <property type="project" value="InterPro"/>
</dbReference>
<reference evidence="3 4" key="1">
    <citation type="submission" date="2014-03" db="EMBL/GenBank/DDBJ databases">
        <title>Genome sequence of Clostridium litorale W6, DSM 5388.</title>
        <authorList>
            <person name="Poehlein A."/>
            <person name="Jagirdar A."/>
            <person name="Khonsari B."/>
            <person name="Chibani C.M."/>
            <person name="Gutierrez Gutierrez D.A."/>
            <person name="Davydova E."/>
            <person name="Alghaithi H.S."/>
            <person name="Nair K.P."/>
            <person name="Dhamotharan K."/>
            <person name="Chandran L."/>
            <person name="G W."/>
            <person name="Daniel R."/>
        </authorList>
    </citation>
    <scope>NUCLEOTIDE SEQUENCE [LARGE SCALE GENOMIC DNA]</scope>
    <source>
        <strain evidence="3 4">W6</strain>
    </source>
</reference>
<dbReference type="InterPro" id="IPR036078">
    <property type="entry name" value="Spo11/TopoVI_A_sf"/>
</dbReference>
<dbReference type="eggNOG" id="COG4924">
    <property type="taxonomic scope" value="Bacteria"/>
</dbReference>
<dbReference type="GO" id="GO:0005694">
    <property type="term" value="C:chromosome"/>
    <property type="evidence" value="ECO:0007669"/>
    <property type="project" value="InterPro"/>
</dbReference>
<evidence type="ECO:0000259" key="2">
    <source>
        <dbReference type="Pfam" id="PF11796"/>
    </source>
</evidence>
<sequence length="450" mass="50621">MKCSKSDDSYNGLVQKAAGYFKSSKGFDRLFEKMKDKYRSMGRIGGSVKLLDLSEEEKESLTGLLGKNCYKPRISIKLEKVQSALENTPFSGVSLVDLICEYFEEDVLTREAEKLMHERQKDEFFEEIIESFAGSSSCEWLVKALSNGDAGRRTIVKRYNADRVALRHDIQKVMHALSNLPERLGKKQRLAIFASEWGDGPHDFDRGGECDKLFMHALSDIYGEKIPQNAEERAYLLYGAGIVIDEVSNFTICSGIVGYIGEEEHEGWMGFCQRGEPLQVSVSNLGNVDSVECRFDRVFVVENPAVFSEILECSNIKSPPLVCTFGQVKLASLILLDMLSAQGTQIWYSGDFDPEGLQIAMKLKERYGKGFVFWRYASCDYEKAVSSIFIDPARMKKLGGFENTELEDIAKAIEKKGFAGYQENIVKELICDVDGLAEGNCNYAGNLEWR</sequence>
<dbReference type="Pfam" id="PF09664">
    <property type="entry name" value="DUF2399"/>
    <property type="match status" value="1"/>
</dbReference>
<dbReference type="Pfam" id="PF11796">
    <property type="entry name" value="DUF3323"/>
    <property type="match status" value="1"/>
</dbReference>
<comment type="caution">
    <text evidence="3">The sequence shown here is derived from an EMBL/GenBank/DDBJ whole genome shotgun (WGS) entry which is preliminary data.</text>
</comment>
<gene>
    <name evidence="3" type="ORF">CLIT_11c00350</name>
</gene>
<organism evidence="3 4">
    <name type="scientific">Peptoclostridium litorale DSM 5388</name>
    <dbReference type="NCBI Taxonomy" id="1121324"/>
    <lineage>
        <taxon>Bacteria</taxon>
        <taxon>Bacillati</taxon>
        <taxon>Bacillota</taxon>
        <taxon>Clostridia</taxon>
        <taxon>Peptostreptococcales</taxon>
        <taxon>Peptoclostridiaceae</taxon>
        <taxon>Peptoclostridium</taxon>
    </lineage>
</organism>
<evidence type="ECO:0000313" key="3">
    <source>
        <dbReference type="EMBL" id="KDR95008.1"/>
    </source>
</evidence>
<dbReference type="NCBIfam" id="TIGR02679">
    <property type="entry name" value="TIGR02679 family protein"/>
    <property type="match status" value="1"/>
</dbReference>
<dbReference type="STRING" id="1121324.CLIT_11c00350"/>
<evidence type="ECO:0008006" key="5">
    <source>
        <dbReference type="Google" id="ProtNLM"/>
    </source>
</evidence>
<accession>A0A069RE36</accession>
<dbReference type="Gene3D" id="3.40.1360.10">
    <property type="match status" value="1"/>
</dbReference>
<feature type="domain" description="DUF2399" evidence="1">
    <location>
        <begin position="296"/>
        <end position="433"/>
    </location>
</feature>
<evidence type="ECO:0000259" key="1">
    <source>
        <dbReference type="Pfam" id="PF09664"/>
    </source>
</evidence>
<dbReference type="RefSeq" id="WP_052636115.1">
    <property type="nucleotide sequence ID" value="NZ_FSRH01000002.1"/>
</dbReference>
<dbReference type="EMBL" id="JJMM01000011">
    <property type="protein sequence ID" value="KDR95008.1"/>
    <property type="molecule type" value="Genomic_DNA"/>
</dbReference>
<dbReference type="InterPro" id="IPR024466">
    <property type="entry name" value="CHP02679_N"/>
</dbReference>
<feature type="domain" description="Conserved hypothetical protein CHP02679 N terminus" evidence="2">
    <location>
        <begin position="45"/>
        <end position="256"/>
    </location>
</feature>
<dbReference type="InterPro" id="IPR013495">
    <property type="entry name" value="CHP02679"/>
</dbReference>